<gene>
    <name evidence="2" type="ORF">FYJ26_05025</name>
</gene>
<keyword evidence="3" id="KW-1185">Reference proteome</keyword>
<dbReference type="InterPro" id="IPR036397">
    <property type="entry name" value="RNaseH_sf"/>
</dbReference>
<evidence type="ECO:0000313" key="2">
    <source>
        <dbReference type="EMBL" id="MSS77779.1"/>
    </source>
</evidence>
<dbReference type="EMBL" id="VULQ01000005">
    <property type="protein sequence ID" value="MSS77779.1"/>
    <property type="molecule type" value="Genomic_DNA"/>
</dbReference>
<evidence type="ECO:0000259" key="1">
    <source>
        <dbReference type="Pfam" id="PF13358"/>
    </source>
</evidence>
<proteinExistence type="predicted"/>
<organism evidence="2 3">
    <name type="scientific">Anaerococcus porci</name>
    <dbReference type="NCBI Taxonomy" id="2652269"/>
    <lineage>
        <taxon>Bacteria</taxon>
        <taxon>Bacillati</taxon>
        <taxon>Bacillota</taxon>
        <taxon>Tissierellia</taxon>
        <taxon>Tissierellales</taxon>
        <taxon>Peptoniphilaceae</taxon>
        <taxon>Anaerococcus</taxon>
    </lineage>
</organism>
<dbReference type="AlphaFoldDB" id="A0A6N7VVR5"/>
<feature type="domain" description="Tc1-like transposase DDE" evidence="1">
    <location>
        <begin position="18"/>
        <end position="154"/>
    </location>
</feature>
<sequence>MKSKIGEIRNVNPNKRVRIIFQDEAGFGRINKPKYCWCNKKIRPQVLCHHIREYRYAYGAVEPIIGENFFLVLPYCNTNCMNVFLEELSKDYKEDKILLVCDGATWHKSNGLKIPENIEIIHIPPYTPEMNPIEQIWKQIRSMGFRNEFFHSLTDVVNRLCETINHLTKEMVKSINHRDWIQYMELNRY</sequence>
<protein>
    <submittedName>
        <fullName evidence="2">IS630 family transposase</fullName>
    </submittedName>
</protein>
<reference evidence="2 3" key="1">
    <citation type="submission" date="2019-08" db="EMBL/GenBank/DDBJ databases">
        <title>In-depth cultivation of the pig gut microbiome towards novel bacterial diversity and tailored functional studies.</title>
        <authorList>
            <person name="Wylensek D."/>
            <person name="Hitch T.C.A."/>
            <person name="Clavel T."/>
        </authorList>
    </citation>
    <scope>NUCLEOTIDE SEQUENCE [LARGE SCALE GENOMIC DNA]</scope>
    <source>
        <strain evidence="2 3">WCA-380-WT-2B</strain>
    </source>
</reference>
<name>A0A6N7VVR5_9FIRM</name>
<comment type="caution">
    <text evidence="2">The sequence shown here is derived from an EMBL/GenBank/DDBJ whole genome shotgun (WGS) entry which is preliminary data.</text>
</comment>
<dbReference type="Gene3D" id="3.30.420.10">
    <property type="entry name" value="Ribonuclease H-like superfamily/Ribonuclease H"/>
    <property type="match status" value="1"/>
</dbReference>
<accession>A0A6N7VVR5</accession>
<dbReference type="Pfam" id="PF13358">
    <property type="entry name" value="DDE_3"/>
    <property type="match status" value="1"/>
</dbReference>
<dbReference type="Proteomes" id="UP000441925">
    <property type="component" value="Unassembled WGS sequence"/>
</dbReference>
<dbReference type="NCBIfam" id="NF033545">
    <property type="entry name" value="transpos_IS630"/>
    <property type="match status" value="1"/>
</dbReference>
<evidence type="ECO:0000313" key="3">
    <source>
        <dbReference type="Proteomes" id="UP000441925"/>
    </source>
</evidence>
<dbReference type="InterPro" id="IPR047655">
    <property type="entry name" value="Transpos_IS630-like"/>
</dbReference>
<dbReference type="GO" id="GO:0003676">
    <property type="term" value="F:nucleic acid binding"/>
    <property type="evidence" value="ECO:0007669"/>
    <property type="project" value="InterPro"/>
</dbReference>
<dbReference type="InterPro" id="IPR038717">
    <property type="entry name" value="Tc1-like_DDE_dom"/>
</dbReference>